<dbReference type="PANTHER" id="PTHR30069:SF29">
    <property type="entry name" value="HEMOGLOBIN AND HEMOGLOBIN-HAPTOGLOBIN-BINDING PROTEIN 1-RELATED"/>
    <property type="match status" value="1"/>
</dbReference>
<organism evidence="11 12">
    <name type="scientific">Terriglobus albidus</name>
    <dbReference type="NCBI Taxonomy" id="1592106"/>
    <lineage>
        <taxon>Bacteria</taxon>
        <taxon>Pseudomonadati</taxon>
        <taxon>Acidobacteriota</taxon>
        <taxon>Terriglobia</taxon>
        <taxon>Terriglobales</taxon>
        <taxon>Acidobacteriaceae</taxon>
        <taxon>Terriglobus</taxon>
    </lineage>
</organism>
<evidence type="ECO:0000256" key="7">
    <source>
        <dbReference type="ARBA" id="ARBA00023237"/>
    </source>
</evidence>
<dbReference type="KEGG" id="talb:FTW19_18075"/>
<dbReference type="InterPro" id="IPR012910">
    <property type="entry name" value="Plug_dom"/>
</dbReference>
<dbReference type="EMBL" id="CP042806">
    <property type="protein sequence ID" value="QEE29723.1"/>
    <property type="molecule type" value="Genomic_DNA"/>
</dbReference>
<dbReference type="SUPFAM" id="SSF49464">
    <property type="entry name" value="Carboxypeptidase regulatory domain-like"/>
    <property type="match status" value="1"/>
</dbReference>
<keyword evidence="4 8" id="KW-0812">Transmembrane</keyword>
<dbReference type="PANTHER" id="PTHR30069">
    <property type="entry name" value="TONB-DEPENDENT OUTER MEMBRANE RECEPTOR"/>
    <property type="match status" value="1"/>
</dbReference>
<accession>A0A5B9EC04</accession>
<evidence type="ECO:0000256" key="6">
    <source>
        <dbReference type="ARBA" id="ARBA00023136"/>
    </source>
</evidence>
<dbReference type="InterPro" id="IPR036942">
    <property type="entry name" value="Beta-barrel_TonB_sf"/>
</dbReference>
<feature type="chain" id="PRO_5022858801" evidence="9">
    <location>
        <begin position="25"/>
        <end position="812"/>
    </location>
</feature>
<dbReference type="RefSeq" id="WP_147648993.1">
    <property type="nucleotide sequence ID" value="NZ_CP042806.1"/>
</dbReference>
<evidence type="ECO:0000259" key="10">
    <source>
        <dbReference type="Pfam" id="PF07715"/>
    </source>
</evidence>
<name>A0A5B9EC04_9BACT</name>
<evidence type="ECO:0000256" key="1">
    <source>
        <dbReference type="ARBA" id="ARBA00004571"/>
    </source>
</evidence>
<evidence type="ECO:0000256" key="9">
    <source>
        <dbReference type="SAM" id="SignalP"/>
    </source>
</evidence>
<dbReference type="SUPFAM" id="SSF56935">
    <property type="entry name" value="Porins"/>
    <property type="match status" value="1"/>
</dbReference>
<feature type="domain" description="TonB-dependent receptor plug" evidence="10">
    <location>
        <begin position="127"/>
        <end position="226"/>
    </location>
</feature>
<dbReference type="Proteomes" id="UP000321820">
    <property type="component" value="Chromosome"/>
</dbReference>
<dbReference type="OrthoDB" id="9800913at2"/>
<evidence type="ECO:0000256" key="8">
    <source>
        <dbReference type="PROSITE-ProRule" id="PRU01360"/>
    </source>
</evidence>
<keyword evidence="11" id="KW-0675">Receptor</keyword>
<protein>
    <submittedName>
        <fullName evidence="11">TonB-dependent receptor</fullName>
    </submittedName>
</protein>
<evidence type="ECO:0000256" key="4">
    <source>
        <dbReference type="ARBA" id="ARBA00022692"/>
    </source>
</evidence>
<keyword evidence="3 8" id="KW-1134">Transmembrane beta strand</keyword>
<evidence type="ECO:0000313" key="11">
    <source>
        <dbReference type="EMBL" id="QEE29723.1"/>
    </source>
</evidence>
<dbReference type="Pfam" id="PF07715">
    <property type="entry name" value="Plug"/>
    <property type="match status" value="1"/>
</dbReference>
<keyword evidence="12" id="KW-1185">Reference proteome</keyword>
<evidence type="ECO:0000313" key="12">
    <source>
        <dbReference type="Proteomes" id="UP000321820"/>
    </source>
</evidence>
<dbReference type="GO" id="GO:0044718">
    <property type="term" value="P:siderophore transmembrane transport"/>
    <property type="evidence" value="ECO:0007669"/>
    <property type="project" value="TreeGrafter"/>
</dbReference>
<sequence>MSIPAGRLRAAILAILLSASAAHAVVVRGRVTNQLGAGVSGARLQLLLGNSVVATGVSGPEGEYELRSSEGGRFLLLTSSQGFATTPSRSFYGGRLDLVQQDVTLRLDERKDEITVTATGLPTTLSQTSSSVSLIQPDALWPRYGVSEELRLMPGVQIVQSGQMGGQTSQFVRGGQSDGNRVTIDGIPAEDMGGRFDYGNLASFALDTIEVHRGPDSVTVGSGATASAVRLVTQQGTTIHPVLRYTGDAGNFHTWRNEGDLSGSARKLDYLLGFSRVDSSNALPGNRYHNATSAANLGFALNAKTSLRFTLRNTDAAVGVPNAHDFYGISDNAKQADQILISGAALDFQATSAWHNLVRYGVTRKREQLFQFSPVGTPITSFGFTTYYGRPVTITGANGFSVSGQAAMDFGLAYPTRSDQVSNRDQLYYQTDYRFSQHLAVLGAFRYEDERGIYKNSAYGTFNKGDRGNYGYTLQMQGDFASRVFYSLGGEIEKNALFGLEGVPKLGIAWYPIAPGNGFAHGTKLRFNFSKGVQEPTLTEQFSSLYSLLLSSGNAAAINTYHVTPMNALRSRSYEGGLEQRLLSQRGIVKLGYFHTQFDRQIEYVDAGTLINIFGIPSGIAYSIFGADLNSLAYRAQGLEAESEWRLTKHWFARGGYTYLDANVQRSLSGDAVSGGLATTNPNFPGIAIGSTSPLVGQRPFRRPTHSGFFAVQWTASKWSAALKGALVGRSDDSTFLSFSDINSGNTLLLPNKNLDYAYQRLDANLAYQWKPSMSIFTQLDNLTSQQRTGPIGYPGLPFTFRAGIKLRLVRE</sequence>
<keyword evidence="2 8" id="KW-0813">Transport</keyword>
<dbReference type="GO" id="GO:0009279">
    <property type="term" value="C:cell outer membrane"/>
    <property type="evidence" value="ECO:0007669"/>
    <property type="project" value="UniProtKB-SubCell"/>
</dbReference>
<evidence type="ECO:0000256" key="5">
    <source>
        <dbReference type="ARBA" id="ARBA00022729"/>
    </source>
</evidence>
<dbReference type="Gene3D" id="2.40.170.20">
    <property type="entry name" value="TonB-dependent receptor, beta-barrel domain"/>
    <property type="match status" value="1"/>
</dbReference>
<keyword evidence="6 8" id="KW-0472">Membrane</keyword>
<dbReference type="InterPro" id="IPR008969">
    <property type="entry name" value="CarboxyPept-like_regulatory"/>
</dbReference>
<evidence type="ECO:0000256" key="3">
    <source>
        <dbReference type="ARBA" id="ARBA00022452"/>
    </source>
</evidence>
<dbReference type="AlphaFoldDB" id="A0A5B9EC04"/>
<comment type="subcellular location">
    <subcellularLocation>
        <location evidence="1 8">Cell outer membrane</location>
        <topology evidence="1 8">Multi-pass membrane protein</topology>
    </subcellularLocation>
</comment>
<reference evidence="11 12" key="1">
    <citation type="submission" date="2019-08" db="EMBL/GenBank/DDBJ databases">
        <title>Complete genome sequence of Terriglobus albidus strain ORNL.</title>
        <authorList>
            <person name="Podar M."/>
        </authorList>
    </citation>
    <scope>NUCLEOTIDE SEQUENCE [LARGE SCALE GENOMIC DNA]</scope>
    <source>
        <strain evidence="11 12">ORNL</strain>
    </source>
</reference>
<keyword evidence="7 8" id="KW-0998">Cell outer membrane</keyword>
<evidence type="ECO:0000256" key="2">
    <source>
        <dbReference type="ARBA" id="ARBA00022448"/>
    </source>
</evidence>
<gene>
    <name evidence="11" type="ORF">FTW19_18075</name>
</gene>
<feature type="signal peptide" evidence="9">
    <location>
        <begin position="1"/>
        <end position="24"/>
    </location>
</feature>
<dbReference type="PROSITE" id="PS52016">
    <property type="entry name" value="TONB_DEPENDENT_REC_3"/>
    <property type="match status" value="1"/>
</dbReference>
<dbReference type="InterPro" id="IPR037066">
    <property type="entry name" value="Plug_dom_sf"/>
</dbReference>
<dbReference type="GO" id="GO:0015344">
    <property type="term" value="F:siderophore uptake transmembrane transporter activity"/>
    <property type="evidence" value="ECO:0007669"/>
    <property type="project" value="TreeGrafter"/>
</dbReference>
<proteinExistence type="inferred from homology"/>
<dbReference type="InterPro" id="IPR039426">
    <property type="entry name" value="TonB-dep_rcpt-like"/>
</dbReference>
<dbReference type="Gene3D" id="2.170.130.10">
    <property type="entry name" value="TonB-dependent receptor, plug domain"/>
    <property type="match status" value="1"/>
</dbReference>
<keyword evidence="5 9" id="KW-0732">Signal</keyword>
<comment type="similarity">
    <text evidence="8">Belongs to the TonB-dependent receptor family.</text>
</comment>